<evidence type="ECO:0000313" key="2">
    <source>
        <dbReference type="EMBL" id="KAJ3678932.1"/>
    </source>
</evidence>
<reference evidence="2 3" key="1">
    <citation type="journal article" date="2022" name="Cell">
        <title>Repeat-based holocentromeres influence genome architecture and karyotype evolution.</title>
        <authorList>
            <person name="Hofstatter P.G."/>
            <person name="Thangavel G."/>
            <person name="Lux T."/>
            <person name="Neumann P."/>
            <person name="Vondrak T."/>
            <person name="Novak P."/>
            <person name="Zhang M."/>
            <person name="Costa L."/>
            <person name="Castellani M."/>
            <person name="Scott A."/>
            <person name="Toegelov H."/>
            <person name="Fuchs J."/>
            <person name="Mata-Sucre Y."/>
            <person name="Dias Y."/>
            <person name="Vanzela A.L.L."/>
            <person name="Huettel B."/>
            <person name="Almeida C.C.S."/>
            <person name="Simkova H."/>
            <person name="Souza G."/>
            <person name="Pedrosa-Harand A."/>
            <person name="Macas J."/>
            <person name="Mayer K.F.X."/>
            <person name="Houben A."/>
            <person name="Marques A."/>
        </authorList>
    </citation>
    <scope>NUCLEOTIDE SEQUENCE [LARGE SCALE GENOMIC DNA]</scope>
    <source>
        <strain evidence="2">RhyTen1mFocal</strain>
    </source>
</reference>
<dbReference type="Pfam" id="PF04520">
    <property type="entry name" value="Senescence_reg"/>
    <property type="match status" value="1"/>
</dbReference>
<dbReference type="Proteomes" id="UP001210211">
    <property type="component" value="Unassembled WGS sequence"/>
</dbReference>
<comment type="similarity">
    <text evidence="1">Belongs to the senescence regulator S40 family.</text>
</comment>
<evidence type="ECO:0000256" key="1">
    <source>
        <dbReference type="ARBA" id="ARBA00034773"/>
    </source>
</evidence>
<dbReference type="PANTHER" id="PTHR33083">
    <property type="entry name" value="EXPRESSED PROTEIN"/>
    <property type="match status" value="1"/>
</dbReference>
<dbReference type="GO" id="GO:0010150">
    <property type="term" value="P:leaf senescence"/>
    <property type="evidence" value="ECO:0007669"/>
    <property type="project" value="UniProtKB-ARBA"/>
</dbReference>
<dbReference type="AlphaFoldDB" id="A0AAD5Z1B1"/>
<gene>
    <name evidence="2" type="ORF">LUZ61_021096</name>
</gene>
<proteinExistence type="inferred from homology"/>
<comment type="caution">
    <text evidence="2">The sequence shown here is derived from an EMBL/GenBank/DDBJ whole genome shotgun (WGS) entry which is preliminary data.</text>
</comment>
<accession>A0AAD5Z1B1</accession>
<dbReference type="PANTHER" id="PTHR33083:SF87">
    <property type="entry name" value="OS01G0727500 PROTEIN"/>
    <property type="match status" value="1"/>
</dbReference>
<protein>
    <submittedName>
        <fullName evidence="2">Uncharacterized protein</fullName>
    </submittedName>
</protein>
<keyword evidence="3" id="KW-1185">Reference proteome</keyword>
<sequence length="123" mass="13555">MEEFLESEVVWPENLQANSVCYETITNPANQQTTALNYSNGNTASTPITIPGTSSSTLSCGQADWCKEECTDEQVLPHVLVSRRKNTGKLAFPLCSGQGRTLKGRDLRDVRNAVWRMTGFLDG</sequence>
<name>A0AAD5Z1B1_9POAL</name>
<dbReference type="InterPro" id="IPR007608">
    <property type="entry name" value="Senescence_reg_S40"/>
</dbReference>
<evidence type="ECO:0000313" key="3">
    <source>
        <dbReference type="Proteomes" id="UP001210211"/>
    </source>
</evidence>
<dbReference type="EMBL" id="JAMRDG010000020">
    <property type="protein sequence ID" value="KAJ3678932.1"/>
    <property type="molecule type" value="Genomic_DNA"/>
</dbReference>
<organism evidence="2 3">
    <name type="scientific">Rhynchospora tenuis</name>
    <dbReference type="NCBI Taxonomy" id="198213"/>
    <lineage>
        <taxon>Eukaryota</taxon>
        <taxon>Viridiplantae</taxon>
        <taxon>Streptophyta</taxon>
        <taxon>Embryophyta</taxon>
        <taxon>Tracheophyta</taxon>
        <taxon>Spermatophyta</taxon>
        <taxon>Magnoliopsida</taxon>
        <taxon>Liliopsida</taxon>
        <taxon>Poales</taxon>
        <taxon>Cyperaceae</taxon>
        <taxon>Cyperoideae</taxon>
        <taxon>Rhynchosporeae</taxon>
        <taxon>Rhynchospora</taxon>
    </lineage>
</organism>